<dbReference type="AlphaFoldDB" id="A0AAE4LBQ8"/>
<protein>
    <submittedName>
        <fullName evidence="1">Uncharacterized protein</fullName>
    </submittedName>
</protein>
<dbReference type="Proteomes" id="UP001181247">
    <property type="component" value="Unassembled WGS sequence"/>
</dbReference>
<comment type="caution">
    <text evidence="1">The sequence shown here is derived from an EMBL/GenBank/DDBJ whole genome shotgun (WGS) entry which is preliminary data.</text>
</comment>
<accession>A0AAE4LBQ8</accession>
<sequence>MTDDQIIHIAAINGWNVSTRMENGIRCFNFKRKTLGGVAFCFTAEMKNGKMENLISEIMSFVDAINPEVCAWEWMIKSGATSPARYLQAVADMEDIRTKVWLLACDLSKATGKSPFTHHWLN</sequence>
<evidence type="ECO:0000313" key="2">
    <source>
        <dbReference type="Proteomes" id="UP001181247"/>
    </source>
</evidence>
<proteinExistence type="predicted"/>
<gene>
    <name evidence="1" type="ORF">RVH16_14670</name>
</gene>
<evidence type="ECO:0000313" key="1">
    <source>
        <dbReference type="EMBL" id="MDU0245943.1"/>
    </source>
</evidence>
<dbReference type="RefSeq" id="WP_022161825.1">
    <property type="nucleotide sequence ID" value="NZ_JAWDEU010000002.1"/>
</dbReference>
<name>A0AAE4LBQ8_BACUN</name>
<dbReference type="EMBL" id="JAWDEU010000002">
    <property type="protein sequence ID" value="MDU0245943.1"/>
    <property type="molecule type" value="Genomic_DNA"/>
</dbReference>
<reference evidence="1" key="1">
    <citation type="submission" date="2023-10" db="EMBL/GenBank/DDBJ databases">
        <title>Genome of Potential pathogenic bacteria in Crohn's disease.</title>
        <authorList>
            <person name="Rodriguez-Palacios A."/>
        </authorList>
    </citation>
    <scope>NUCLEOTIDE SEQUENCE</scope>
    <source>
        <strain evidence="1">CavFT-hAR50</strain>
    </source>
</reference>
<organism evidence="1 2">
    <name type="scientific">Bacteroides uniformis</name>
    <dbReference type="NCBI Taxonomy" id="820"/>
    <lineage>
        <taxon>Bacteria</taxon>
        <taxon>Pseudomonadati</taxon>
        <taxon>Bacteroidota</taxon>
        <taxon>Bacteroidia</taxon>
        <taxon>Bacteroidales</taxon>
        <taxon>Bacteroidaceae</taxon>
        <taxon>Bacteroides</taxon>
    </lineage>
</organism>